<keyword evidence="3 8" id="KW-0378">Hydrolase</keyword>
<protein>
    <submittedName>
        <fullName evidence="8">Partial AB-hydrolase lipase domain,Alpha/Beta hydrolase fold</fullName>
    </submittedName>
</protein>
<evidence type="ECO:0000313" key="9">
    <source>
        <dbReference type="Proteomes" id="UP000325440"/>
    </source>
</evidence>
<evidence type="ECO:0000256" key="5">
    <source>
        <dbReference type="ARBA" id="ARBA00023098"/>
    </source>
</evidence>
<proteinExistence type="inferred from homology"/>
<sequence>MKKMLFLSRKLGILQRILVIAVLPLIIITLSTNISALSVKDTFHNISLSTVEILHNNGYDVEVHNAITEDGYVLELHRIPRSKSGQEPTKNYPVFLHHGIFGSSADWVLAGANMSLPMQLADDGHDVWLANCRGNTYSKNHVSLTVKEKYFWNFSLHEIGKYDLPAAIDYILSESNTSQLHYIGYSMGTTVFFIMASERPEYHIKIRSQISLAPVAYMSNSRSIINYIAPYGKYVNAMLQTISNGRLMPHSTIQSYLAFTMCREKLMRNLICAKCIIFSICGSDPYDFDSDLIPIISGHYPAGTSSKLAAHFAQFMMNDNFSQYDYGPVMNLHYYNSTIPPMYNLESNQVPTTLFYGDNDLIADVKDVAKLKSQLPKLMDFVLVDNPYCNHLDFMWSINVNSQINDPIKAILKETDVMAWKYTGPRPSTTIQETNNDGLSNAVDRMPNSINNMETLPDLDFFEENLDTIIAKTMPRSVEENDVTEFQRQREVLNIILRNLMNFIKSIDMRKKSLQDGFTNELSEWNDHVATRLARIQTFLLGV</sequence>
<evidence type="ECO:0000256" key="4">
    <source>
        <dbReference type="ARBA" id="ARBA00022963"/>
    </source>
</evidence>
<comment type="similarity">
    <text evidence="1">Belongs to the AB hydrolase superfamily. Lipase family.</text>
</comment>
<evidence type="ECO:0000256" key="6">
    <source>
        <dbReference type="ARBA" id="ARBA00023180"/>
    </source>
</evidence>
<evidence type="ECO:0000256" key="1">
    <source>
        <dbReference type="ARBA" id="ARBA00010701"/>
    </source>
</evidence>
<keyword evidence="2" id="KW-0732">Signal</keyword>
<keyword evidence="4" id="KW-0442">Lipid degradation</keyword>
<evidence type="ECO:0000259" key="7">
    <source>
        <dbReference type="Pfam" id="PF04083"/>
    </source>
</evidence>
<reference evidence="8 9" key="1">
    <citation type="submission" date="2019-08" db="EMBL/GenBank/DDBJ databases">
        <authorList>
            <person name="Alioto T."/>
            <person name="Alioto T."/>
            <person name="Gomez Garrido J."/>
        </authorList>
    </citation>
    <scope>NUCLEOTIDE SEQUENCE [LARGE SCALE GENOMIC DNA]</scope>
</reference>
<gene>
    <name evidence="8" type="ORF">CINCED_3A025791</name>
</gene>
<dbReference type="Proteomes" id="UP000325440">
    <property type="component" value="Unassembled WGS sequence"/>
</dbReference>
<accession>A0A5E4LXI6</accession>
<keyword evidence="5" id="KW-0443">Lipid metabolism</keyword>
<dbReference type="OrthoDB" id="9974421at2759"/>
<evidence type="ECO:0000256" key="3">
    <source>
        <dbReference type="ARBA" id="ARBA00022801"/>
    </source>
</evidence>
<dbReference type="Gene3D" id="3.40.50.1820">
    <property type="entry name" value="alpha/beta hydrolase"/>
    <property type="match status" value="1"/>
</dbReference>
<dbReference type="InterPro" id="IPR029058">
    <property type="entry name" value="AB_hydrolase_fold"/>
</dbReference>
<dbReference type="GO" id="GO:0016042">
    <property type="term" value="P:lipid catabolic process"/>
    <property type="evidence" value="ECO:0007669"/>
    <property type="project" value="UniProtKB-KW"/>
</dbReference>
<dbReference type="Pfam" id="PF04083">
    <property type="entry name" value="Abhydro_lipase"/>
    <property type="match status" value="1"/>
</dbReference>
<organism evidence="8 9">
    <name type="scientific">Cinara cedri</name>
    <dbReference type="NCBI Taxonomy" id="506608"/>
    <lineage>
        <taxon>Eukaryota</taxon>
        <taxon>Metazoa</taxon>
        <taxon>Ecdysozoa</taxon>
        <taxon>Arthropoda</taxon>
        <taxon>Hexapoda</taxon>
        <taxon>Insecta</taxon>
        <taxon>Pterygota</taxon>
        <taxon>Neoptera</taxon>
        <taxon>Paraneoptera</taxon>
        <taxon>Hemiptera</taxon>
        <taxon>Sternorrhyncha</taxon>
        <taxon>Aphidomorpha</taxon>
        <taxon>Aphidoidea</taxon>
        <taxon>Aphididae</taxon>
        <taxon>Lachninae</taxon>
        <taxon>Cinara</taxon>
    </lineage>
</organism>
<dbReference type="AlphaFoldDB" id="A0A5E4LXI6"/>
<keyword evidence="9" id="KW-1185">Reference proteome</keyword>
<evidence type="ECO:0000313" key="8">
    <source>
        <dbReference type="EMBL" id="VVC24410.1"/>
    </source>
</evidence>
<dbReference type="GO" id="GO:0016787">
    <property type="term" value="F:hydrolase activity"/>
    <property type="evidence" value="ECO:0007669"/>
    <property type="project" value="UniProtKB-KW"/>
</dbReference>
<dbReference type="SUPFAM" id="SSF53474">
    <property type="entry name" value="alpha/beta-Hydrolases"/>
    <property type="match status" value="1"/>
</dbReference>
<keyword evidence="6" id="KW-0325">Glycoprotein</keyword>
<name>A0A5E4LXI6_9HEMI</name>
<evidence type="ECO:0000256" key="2">
    <source>
        <dbReference type="ARBA" id="ARBA00022729"/>
    </source>
</evidence>
<dbReference type="PANTHER" id="PTHR11005">
    <property type="entry name" value="LYSOSOMAL ACID LIPASE-RELATED"/>
    <property type="match status" value="1"/>
</dbReference>
<dbReference type="EMBL" id="CABPRJ010000002">
    <property type="protein sequence ID" value="VVC24410.1"/>
    <property type="molecule type" value="Genomic_DNA"/>
</dbReference>
<dbReference type="InterPro" id="IPR006693">
    <property type="entry name" value="AB_hydrolase_lipase"/>
</dbReference>
<dbReference type="FunFam" id="3.40.50.1820:FF:000057">
    <property type="entry name" value="Lipase"/>
    <property type="match status" value="1"/>
</dbReference>
<feature type="domain" description="Partial AB-hydrolase lipase" evidence="7">
    <location>
        <begin position="51"/>
        <end position="109"/>
    </location>
</feature>